<gene>
    <name evidence="2" type="ORF">Tco_0875026</name>
</gene>
<dbReference type="Proteomes" id="UP001151760">
    <property type="component" value="Unassembled WGS sequence"/>
</dbReference>
<sequence>MHDDAVQIPLIGSSKDTKFQEADFDLESMHDDEIEFVFRLEVDDDDEKDDHSKHKAKLSKTDEAVVDDVIDELVADKIDDSVPRMVVDALEERLPELLSDTLKKILLDLLKDFVKKALPKFDKRVKKTLKVKVLKIILKPLNKEFNALNKMESRRVPRDIMIINAKQLQTKVEKNAVDIHELVELTKKIVRLIDLALASTKAATKGDKESQKQSNPSEDVPSPLQGKQVVTNSTNTECLYLLRGSKNHLTKLPRPQLHW</sequence>
<proteinExistence type="predicted"/>
<comment type="caution">
    <text evidence="2">The sequence shown here is derived from an EMBL/GenBank/DDBJ whole genome shotgun (WGS) entry which is preliminary data.</text>
</comment>
<protein>
    <submittedName>
        <fullName evidence="2">Uncharacterized protein</fullName>
    </submittedName>
</protein>
<reference evidence="2" key="1">
    <citation type="journal article" date="2022" name="Int. J. Mol. Sci.">
        <title>Draft Genome of Tanacetum Coccineum: Genomic Comparison of Closely Related Tanacetum-Family Plants.</title>
        <authorList>
            <person name="Yamashiro T."/>
            <person name="Shiraishi A."/>
            <person name="Nakayama K."/>
            <person name="Satake H."/>
        </authorList>
    </citation>
    <scope>NUCLEOTIDE SEQUENCE</scope>
</reference>
<name>A0ABQ5BNB2_9ASTR</name>
<organism evidence="2 3">
    <name type="scientific">Tanacetum coccineum</name>
    <dbReference type="NCBI Taxonomy" id="301880"/>
    <lineage>
        <taxon>Eukaryota</taxon>
        <taxon>Viridiplantae</taxon>
        <taxon>Streptophyta</taxon>
        <taxon>Embryophyta</taxon>
        <taxon>Tracheophyta</taxon>
        <taxon>Spermatophyta</taxon>
        <taxon>Magnoliopsida</taxon>
        <taxon>eudicotyledons</taxon>
        <taxon>Gunneridae</taxon>
        <taxon>Pentapetalae</taxon>
        <taxon>asterids</taxon>
        <taxon>campanulids</taxon>
        <taxon>Asterales</taxon>
        <taxon>Asteraceae</taxon>
        <taxon>Asteroideae</taxon>
        <taxon>Anthemideae</taxon>
        <taxon>Anthemidinae</taxon>
        <taxon>Tanacetum</taxon>
    </lineage>
</organism>
<feature type="region of interest" description="Disordered" evidence="1">
    <location>
        <begin position="204"/>
        <end position="228"/>
    </location>
</feature>
<evidence type="ECO:0000313" key="2">
    <source>
        <dbReference type="EMBL" id="GJT16320.1"/>
    </source>
</evidence>
<reference evidence="2" key="2">
    <citation type="submission" date="2022-01" db="EMBL/GenBank/DDBJ databases">
        <authorList>
            <person name="Yamashiro T."/>
            <person name="Shiraishi A."/>
            <person name="Satake H."/>
            <person name="Nakayama K."/>
        </authorList>
    </citation>
    <scope>NUCLEOTIDE SEQUENCE</scope>
</reference>
<keyword evidence="3" id="KW-1185">Reference proteome</keyword>
<dbReference type="EMBL" id="BQNB010013465">
    <property type="protein sequence ID" value="GJT16320.1"/>
    <property type="molecule type" value="Genomic_DNA"/>
</dbReference>
<evidence type="ECO:0000313" key="3">
    <source>
        <dbReference type="Proteomes" id="UP001151760"/>
    </source>
</evidence>
<accession>A0ABQ5BNB2</accession>
<evidence type="ECO:0000256" key="1">
    <source>
        <dbReference type="SAM" id="MobiDB-lite"/>
    </source>
</evidence>